<sequence>MVMKKDKNVMGYVIDWKNEIGAIAGPFQPTDTKQSWLARAARKANVSARYITSLYYGHVKDPKFSVASSVLSAAELARIEATRREAAQLATRFEITAEGLNAKDADFFGSEINSLLDAANLLRAMGGS</sequence>
<gene>
    <name evidence="1" type="ORF">G4V63_20985</name>
</gene>
<keyword evidence="2" id="KW-1185">Reference proteome</keyword>
<accession>A0A7C9RHH6</accession>
<name>A0A7C9RHH6_9BRAD</name>
<evidence type="ECO:0000313" key="1">
    <source>
        <dbReference type="EMBL" id="NGX97585.1"/>
    </source>
</evidence>
<dbReference type="EMBL" id="JAAMRR010001077">
    <property type="protein sequence ID" value="NGX97585.1"/>
    <property type="molecule type" value="Genomic_DNA"/>
</dbReference>
<comment type="caution">
    <text evidence="1">The sequence shown here is derived from an EMBL/GenBank/DDBJ whole genome shotgun (WGS) entry which is preliminary data.</text>
</comment>
<evidence type="ECO:0000313" key="2">
    <source>
        <dbReference type="Proteomes" id="UP000480266"/>
    </source>
</evidence>
<reference evidence="1" key="1">
    <citation type="submission" date="2020-02" db="EMBL/GenBank/DDBJ databases">
        <title>Draft genome sequence of Candidatus Afipia apatlaquensis IBT-C3, a potential strain for decolorization of textile dyes.</title>
        <authorList>
            <person name="Sanchez-Reyes A."/>
            <person name="Breton-Deval L."/>
            <person name="Mangelson H."/>
            <person name="Sanchez-Flores A."/>
        </authorList>
    </citation>
    <scope>NUCLEOTIDE SEQUENCE [LARGE SCALE GENOMIC DNA]</scope>
    <source>
        <strain evidence="1">IBT-C3</strain>
    </source>
</reference>
<proteinExistence type="predicted"/>
<protein>
    <submittedName>
        <fullName evidence="1">Uncharacterized protein</fullName>
    </submittedName>
</protein>
<dbReference type="AlphaFoldDB" id="A0A7C9RHH6"/>
<organism evidence="1 2">
    <name type="scientific">Candidatus Afipia apatlaquensis</name>
    <dbReference type="NCBI Taxonomy" id="2712852"/>
    <lineage>
        <taxon>Bacteria</taxon>
        <taxon>Pseudomonadati</taxon>
        <taxon>Pseudomonadota</taxon>
        <taxon>Alphaproteobacteria</taxon>
        <taxon>Hyphomicrobiales</taxon>
        <taxon>Nitrobacteraceae</taxon>
        <taxon>Afipia</taxon>
    </lineage>
</organism>
<dbReference type="Proteomes" id="UP000480266">
    <property type="component" value="Unassembled WGS sequence"/>
</dbReference>